<proteinExistence type="predicted"/>
<dbReference type="Proteomes" id="UP000220629">
    <property type="component" value="Unassembled WGS sequence"/>
</dbReference>
<name>A0A2A7SAE6_BURGA</name>
<evidence type="ECO:0000313" key="1">
    <source>
        <dbReference type="EMBL" id="PEH40452.1"/>
    </source>
</evidence>
<comment type="caution">
    <text evidence="1">The sequence shown here is derived from an EMBL/GenBank/DDBJ whole genome shotgun (WGS) entry which is preliminary data.</text>
</comment>
<gene>
    <name evidence="1" type="ORF">CRM94_17195</name>
</gene>
<dbReference type="AlphaFoldDB" id="A0A2A7SAE6"/>
<protein>
    <submittedName>
        <fullName evidence="1">Uncharacterized protein</fullName>
    </submittedName>
</protein>
<evidence type="ECO:0000313" key="2">
    <source>
        <dbReference type="Proteomes" id="UP000220629"/>
    </source>
</evidence>
<reference evidence="2" key="1">
    <citation type="submission" date="2017-09" db="EMBL/GenBank/DDBJ databases">
        <title>FDA dAtabase for Regulatory Grade micrObial Sequences (FDA-ARGOS): Supporting development and validation of Infectious Disease Dx tests.</title>
        <authorList>
            <person name="Minogue T."/>
            <person name="Wolcott M."/>
            <person name="Wasieloski L."/>
            <person name="Aguilar W."/>
            <person name="Moore D."/>
            <person name="Tallon L."/>
            <person name="Sadzewicz L."/>
            <person name="Ott S."/>
            <person name="Zhao X."/>
            <person name="Nagaraj S."/>
            <person name="Vavikolanu K."/>
            <person name="Aluvathingal J."/>
            <person name="Nadendla S."/>
            <person name="Sichtig H."/>
        </authorList>
    </citation>
    <scope>NUCLEOTIDE SEQUENCE [LARGE SCALE GENOMIC DNA]</scope>
    <source>
        <strain evidence="2">FDAARGOS_390</strain>
    </source>
</reference>
<accession>A0A2A7SAE6</accession>
<dbReference type="EMBL" id="PDDY01000003">
    <property type="protein sequence ID" value="PEH40452.1"/>
    <property type="molecule type" value="Genomic_DNA"/>
</dbReference>
<sequence>MDNHHEHRVRTAVARAICSACREETEHSGDARGNPLRWQGYECIAEAVLAELQAAETGEPGRSSVVHLANVIARSCDESPDQAWMYERAAADALRANAVR</sequence>
<organism evidence="1 2">
    <name type="scientific">Burkholderia gladioli</name>
    <name type="common">Pseudomonas marginata</name>
    <name type="synonym">Phytomonas marginata</name>
    <dbReference type="NCBI Taxonomy" id="28095"/>
    <lineage>
        <taxon>Bacteria</taxon>
        <taxon>Pseudomonadati</taxon>
        <taxon>Pseudomonadota</taxon>
        <taxon>Betaproteobacteria</taxon>
        <taxon>Burkholderiales</taxon>
        <taxon>Burkholderiaceae</taxon>
        <taxon>Burkholderia</taxon>
    </lineage>
</organism>